<dbReference type="PANTHER" id="PTHR30185:SF18">
    <property type="entry name" value="TRANSCRIPTIONAL REGULATOR MTLR"/>
    <property type="match status" value="1"/>
</dbReference>
<proteinExistence type="predicted"/>
<sequence>MAIWLNYLVKMGKNTRLFKLYKYLADRSEPVSLQELAAKLEVSKRTIRYDLAEIADLIADYKLSLIRKPNYGILLQGTDLELGQALAEFDQFYQRRHFQTADQRKYLILYKLFQKKDPLIINELTSLLDVSAVTVSKDLDLVAEWLKYHGLELIRRRNYGIKIQGAELKIRQAMKALFNETYERDDMLDYLNQVNSKSAYQVELKSSYSSNLQELLQEIDLTKIELAVKNFAEQEIIKFTETAFSNLVLHLAFAILRLRAGQEIKFAPKRLKLLAKQPEYQLAVKIAHTLAEEFKLQLPGEEIAFITLHLLGARRNSTGNTANLRPANLPNLIREMIRVVEKYFAVKLINDQKLVTGLTIHLQATIKRIIFDLPIENPLLTDIKNKYKAVFAAAQLAVKLIQNELYVEISEDETAYLALHFGAALERLGYHKQRQVKVILVCSSGVGTTNLLEVRLKNEFKRIKIVASVASFELSKQLELFTEVDFIITTIPLGRLAKDCVLVNPLLNEEDIEKIKKYLQNHQLSYGIFSEESSEQIKSDLIKQQPDRIVELLKPYLKPDTVPAAQKKLEQYFNYHVQLNDPSPLGLLAFLKAGHLKISSQKLSWQEALTQAGELLKQKDLITENYIKRMIAIVKENGPYIALAPQICLAHARIDDGVKQAGISLLILKNGTKLGHDFDPINFVFVLAPVDKKQHLPALTDIITLANCPELLTNILKQKNEADVLALLKNSL</sequence>
<dbReference type="InterPro" id="IPR036388">
    <property type="entry name" value="WH-like_DNA-bd_sf"/>
</dbReference>
<dbReference type="GO" id="GO:0008982">
    <property type="term" value="F:protein-N(PI)-phosphohistidine-sugar phosphotransferase activity"/>
    <property type="evidence" value="ECO:0007669"/>
    <property type="project" value="InterPro"/>
</dbReference>
<dbReference type="InterPro" id="IPR036390">
    <property type="entry name" value="WH_DNA-bd_sf"/>
</dbReference>
<dbReference type="PROSITE" id="PS51372">
    <property type="entry name" value="PRD_2"/>
    <property type="match status" value="2"/>
</dbReference>
<dbReference type="PANTHER" id="PTHR30185">
    <property type="entry name" value="CRYPTIC BETA-GLUCOSIDE BGL OPERON ANTITERMINATOR"/>
    <property type="match status" value="1"/>
</dbReference>
<dbReference type="GO" id="GO:0009401">
    <property type="term" value="P:phosphoenolpyruvate-dependent sugar phosphotransferase system"/>
    <property type="evidence" value="ECO:0007669"/>
    <property type="project" value="InterPro"/>
</dbReference>
<dbReference type="Gene3D" id="3.40.50.2300">
    <property type="match status" value="1"/>
</dbReference>
<feature type="domain" description="PTS EIIA type-2" evidence="6">
    <location>
        <begin position="589"/>
        <end position="731"/>
    </location>
</feature>
<dbReference type="Pfam" id="PF05043">
    <property type="entry name" value="Mga"/>
    <property type="match status" value="1"/>
</dbReference>
<keyword evidence="2" id="KW-0677">Repeat</keyword>
<dbReference type="InterPro" id="IPR036095">
    <property type="entry name" value="PTS_EIIB-like_sf"/>
</dbReference>
<evidence type="ECO:0000313" key="9">
    <source>
        <dbReference type="EMBL" id="SFL41403.1"/>
    </source>
</evidence>
<evidence type="ECO:0000256" key="5">
    <source>
        <dbReference type="ARBA" id="ARBA00023163"/>
    </source>
</evidence>
<dbReference type="Gene3D" id="1.10.1790.10">
    <property type="entry name" value="PRD domain"/>
    <property type="match status" value="2"/>
</dbReference>
<dbReference type="EMBL" id="FOTI01000011">
    <property type="protein sequence ID" value="SFL41403.1"/>
    <property type="molecule type" value="Genomic_DNA"/>
</dbReference>
<dbReference type="Gene3D" id="3.40.930.10">
    <property type="entry name" value="Mannitol-specific EII, Chain A"/>
    <property type="match status" value="1"/>
</dbReference>
<evidence type="ECO:0000256" key="4">
    <source>
        <dbReference type="ARBA" id="ARBA00023159"/>
    </source>
</evidence>
<dbReference type="PROSITE" id="PS51099">
    <property type="entry name" value="PTS_EIIB_TYPE_2"/>
    <property type="match status" value="1"/>
</dbReference>
<dbReference type="InterPro" id="IPR036634">
    <property type="entry name" value="PRD_sf"/>
</dbReference>
<dbReference type="SUPFAM" id="SSF55804">
    <property type="entry name" value="Phoshotransferase/anion transport protein"/>
    <property type="match status" value="1"/>
</dbReference>
<dbReference type="Pfam" id="PF00359">
    <property type="entry name" value="PTS_EIIA_2"/>
    <property type="match status" value="1"/>
</dbReference>
<accession>A0A1I4HI75</accession>
<dbReference type="InterPro" id="IPR013196">
    <property type="entry name" value="HTH_11"/>
</dbReference>
<dbReference type="Pfam" id="PF00874">
    <property type="entry name" value="PRD"/>
    <property type="match status" value="2"/>
</dbReference>
<gene>
    <name evidence="9" type="ORF">SAMN02983006_01086</name>
</gene>
<dbReference type="SUPFAM" id="SSF52794">
    <property type="entry name" value="PTS system IIB component-like"/>
    <property type="match status" value="1"/>
</dbReference>
<feature type="domain" description="PTS EIIB type-2" evidence="7">
    <location>
        <begin position="436"/>
        <end position="527"/>
    </location>
</feature>
<evidence type="ECO:0000313" key="10">
    <source>
        <dbReference type="Proteomes" id="UP000199006"/>
    </source>
</evidence>
<evidence type="ECO:0000256" key="1">
    <source>
        <dbReference type="ARBA" id="ARBA00022679"/>
    </source>
</evidence>
<dbReference type="InterPro" id="IPR002178">
    <property type="entry name" value="PTS_EIIA_type-2_dom"/>
</dbReference>
<protein>
    <submittedName>
        <fullName evidence="9">Transcriptional antiterminator, BglG family</fullName>
    </submittedName>
</protein>
<keyword evidence="5" id="KW-0804">Transcription</keyword>
<keyword evidence="3" id="KW-0805">Transcription regulation</keyword>
<dbReference type="Pfam" id="PF08279">
    <property type="entry name" value="HTH_11"/>
    <property type="match status" value="1"/>
</dbReference>
<dbReference type="SUPFAM" id="SSF63520">
    <property type="entry name" value="PTS-regulatory domain, PRD"/>
    <property type="match status" value="2"/>
</dbReference>
<dbReference type="InterPro" id="IPR013011">
    <property type="entry name" value="PTS_EIIB_2"/>
</dbReference>
<evidence type="ECO:0000259" key="8">
    <source>
        <dbReference type="PROSITE" id="PS51372"/>
    </source>
</evidence>
<feature type="domain" description="PRD" evidence="8">
    <location>
        <begin position="216"/>
        <end position="320"/>
    </location>
</feature>
<evidence type="ECO:0000256" key="3">
    <source>
        <dbReference type="ARBA" id="ARBA00023015"/>
    </source>
</evidence>
<dbReference type="InterPro" id="IPR011608">
    <property type="entry name" value="PRD"/>
</dbReference>
<dbReference type="SUPFAM" id="SSF46785">
    <property type="entry name" value="Winged helix' DNA-binding domain"/>
    <property type="match status" value="2"/>
</dbReference>
<evidence type="ECO:0000259" key="7">
    <source>
        <dbReference type="PROSITE" id="PS51099"/>
    </source>
</evidence>
<dbReference type="OrthoDB" id="3175596at2"/>
<dbReference type="Gene3D" id="1.10.10.10">
    <property type="entry name" value="Winged helix-like DNA-binding domain superfamily/Winged helix DNA-binding domain"/>
    <property type="match status" value="1"/>
</dbReference>
<dbReference type="CDD" id="cd05568">
    <property type="entry name" value="PTS_IIB_bgl_like"/>
    <property type="match status" value="1"/>
</dbReference>
<organism evidence="9 10">
    <name type="scientific">Halanaerobium salsuginis</name>
    <dbReference type="NCBI Taxonomy" id="29563"/>
    <lineage>
        <taxon>Bacteria</taxon>
        <taxon>Bacillati</taxon>
        <taxon>Bacillota</taxon>
        <taxon>Clostridia</taxon>
        <taxon>Halanaerobiales</taxon>
        <taxon>Halanaerobiaceae</taxon>
        <taxon>Halanaerobium</taxon>
    </lineage>
</organism>
<dbReference type="PROSITE" id="PS51094">
    <property type="entry name" value="PTS_EIIA_TYPE_2"/>
    <property type="match status" value="1"/>
</dbReference>
<dbReference type="STRING" id="29563.SAMN02983006_01086"/>
<evidence type="ECO:0000256" key="2">
    <source>
        <dbReference type="ARBA" id="ARBA00022737"/>
    </source>
</evidence>
<keyword evidence="1" id="KW-0808">Transferase</keyword>
<reference evidence="9 10" key="1">
    <citation type="submission" date="2016-10" db="EMBL/GenBank/DDBJ databases">
        <authorList>
            <person name="de Groot N.N."/>
        </authorList>
    </citation>
    <scope>NUCLEOTIDE SEQUENCE [LARGE SCALE GENOMIC DNA]</scope>
    <source>
        <strain evidence="9 10">ATCC 51327</strain>
    </source>
</reference>
<dbReference type="GO" id="GO:0006355">
    <property type="term" value="P:regulation of DNA-templated transcription"/>
    <property type="evidence" value="ECO:0007669"/>
    <property type="project" value="InterPro"/>
</dbReference>
<name>A0A1I4HI75_9FIRM</name>
<dbReference type="InterPro" id="IPR016152">
    <property type="entry name" value="PTrfase/Anion_transptr"/>
</dbReference>
<dbReference type="Proteomes" id="UP000199006">
    <property type="component" value="Unassembled WGS sequence"/>
</dbReference>
<keyword evidence="4" id="KW-0010">Activator</keyword>
<feature type="domain" description="PRD" evidence="8">
    <location>
        <begin position="324"/>
        <end position="431"/>
    </location>
</feature>
<keyword evidence="10" id="KW-1185">Reference proteome</keyword>
<dbReference type="AlphaFoldDB" id="A0A1I4HI75"/>
<dbReference type="InterPro" id="IPR007737">
    <property type="entry name" value="Mga_HTH"/>
</dbReference>
<dbReference type="InterPro" id="IPR050661">
    <property type="entry name" value="BglG_antiterminators"/>
</dbReference>
<evidence type="ECO:0000259" key="6">
    <source>
        <dbReference type="PROSITE" id="PS51094"/>
    </source>
</evidence>